<evidence type="ECO:0000256" key="1">
    <source>
        <dbReference type="SAM" id="MobiDB-lite"/>
    </source>
</evidence>
<feature type="region of interest" description="Disordered" evidence="1">
    <location>
        <begin position="54"/>
        <end position="74"/>
    </location>
</feature>
<evidence type="ECO:0000313" key="3">
    <source>
        <dbReference type="Proteomes" id="UP000187609"/>
    </source>
</evidence>
<sequence>MHIIQANISNQPFEHSVKLASAAKILSIGTGSKSAANRVDATVQISKELAADEQVSKGQLQEGNGVLNNGNSPGAKASNLEAKISHSVDVVQQVTKNGIAQVGEGTFAVQQNKNDRQLALVEVAESQANQIQSLNRFAVLEIEHSDCNEGNKIMLMGESSVPKNITDLELNEKVAAAANIVTPIISPTANTSGIPKLQSKLNPNASVFNLIEKENMDKNQSQKESTAHWEQAEEDSDEGEIPEGTNGEAEANREVIEEEDQSVNDNTVNIDSMARIQTVTQSQIEIRREEYVSDANADTIKKSIETATAITGCSNDQMSKSLVNYAAVVAEHTQSPNRAITLYRNREKVKNTPEEKGSAVDGTEARHVLIGIVSFTVT</sequence>
<feature type="compositionally biased region" description="Acidic residues" evidence="1">
    <location>
        <begin position="232"/>
        <end position="241"/>
    </location>
</feature>
<proteinExistence type="predicted"/>
<name>A0A314L644_NICAT</name>
<feature type="region of interest" description="Disordered" evidence="1">
    <location>
        <begin position="216"/>
        <end position="260"/>
    </location>
</feature>
<protein>
    <submittedName>
        <fullName evidence="2">Uncharacterized protein</fullName>
    </submittedName>
</protein>
<feature type="compositionally biased region" description="Polar residues" evidence="1">
    <location>
        <begin position="56"/>
        <end position="72"/>
    </location>
</feature>
<accession>A0A314L644</accession>
<evidence type="ECO:0000313" key="2">
    <source>
        <dbReference type="EMBL" id="OIT37080.1"/>
    </source>
</evidence>
<keyword evidence="3" id="KW-1185">Reference proteome</keyword>
<dbReference type="Gramene" id="OIT37080">
    <property type="protein sequence ID" value="OIT37080"/>
    <property type="gene ID" value="A4A49_11414"/>
</dbReference>
<dbReference type="AlphaFoldDB" id="A0A314L644"/>
<gene>
    <name evidence="2" type="ORF">A4A49_11414</name>
</gene>
<organism evidence="2 3">
    <name type="scientific">Nicotiana attenuata</name>
    <name type="common">Coyote tobacco</name>
    <dbReference type="NCBI Taxonomy" id="49451"/>
    <lineage>
        <taxon>Eukaryota</taxon>
        <taxon>Viridiplantae</taxon>
        <taxon>Streptophyta</taxon>
        <taxon>Embryophyta</taxon>
        <taxon>Tracheophyta</taxon>
        <taxon>Spermatophyta</taxon>
        <taxon>Magnoliopsida</taxon>
        <taxon>eudicotyledons</taxon>
        <taxon>Gunneridae</taxon>
        <taxon>Pentapetalae</taxon>
        <taxon>asterids</taxon>
        <taxon>lamiids</taxon>
        <taxon>Solanales</taxon>
        <taxon>Solanaceae</taxon>
        <taxon>Nicotianoideae</taxon>
        <taxon>Nicotianeae</taxon>
        <taxon>Nicotiana</taxon>
    </lineage>
</organism>
<feature type="compositionally biased region" description="Basic and acidic residues" evidence="1">
    <location>
        <begin position="216"/>
        <end position="231"/>
    </location>
</feature>
<reference evidence="2" key="1">
    <citation type="submission" date="2016-11" db="EMBL/GenBank/DDBJ databases">
        <title>The genome of Nicotiana attenuata.</title>
        <authorList>
            <person name="Xu S."/>
            <person name="Brockmoeller T."/>
            <person name="Gaquerel E."/>
            <person name="Navarro A."/>
            <person name="Kuhl H."/>
            <person name="Gase K."/>
            <person name="Ling Z."/>
            <person name="Zhou W."/>
            <person name="Kreitzer C."/>
            <person name="Stanke M."/>
            <person name="Tang H."/>
            <person name="Lyons E."/>
            <person name="Pandey P."/>
            <person name="Pandey S.P."/>
            <person name="Timmermann B."/>
            <person name="Baldwin I.T."/>
        </authorList>
    </citation>
    <scope>NUCLEOTIDE SEQUENCE [LARGE SCALE GENOMIC DNA]</scope>
    <source>
        <strain evidence="2">UT</strain>
    </source>
</reference>
<dbReference type="Proteomes" id="UP000187609">
    <property type="component" value="Unassembled WGS sequence"/>
</dbReference>
<comment type="caution">
    <text evidence="2">The sequence shown here is derived from an EMBL/GenBank/DDBJ whole genome shotgun (WGS) entry which is preliminary data.</text>
</comment>
<dbReference type="EMBL" id="MJEQ01000353">
    <property type="protein sequence ID" value="OIT37080.1"/>
    <property type="molecule type" value="Genomic_DNA"/>
</dbReference>